<dbReference type="AlphaFoldDB" id="A0A553PGY2"/>
<evidence type="ECO:0000256" key="2">
    <source>
        <dbReference type="SAM" id="SignalP"/>
    </source>
</evidence>
<keyword evidence="2" id="KW-0732">Signal</keyword>
<feature type="region of interest" description="Disordered" evidence="1">
    <location>
        <begin position="982"/>
        <end position="1038"/>
    </location>
</feature>
<comment type="caution">
    <text evidence="3">The sequence shown here is derived from an EMBL/GenBank/DDBJ whole genome shotgun (WGS) entry which is preliminary data.</text>
</comment>
<feature type="signal peptide" evidence="2">
    <location>
        <begin position="1"/>
        <end position="28"/>
    </location>
</feature>
<evidence type="ECO:0000313" key="3">
    <source>
        <dbReference type="EMBL" id="TRY76942.1"/>
    </source>
</evidence>
<accession>A0A553PGY2</accession>
<proteinExistence type="predicted"/>
<sequence>MTIRLHGLWASFLLIGVLLLILPTAIQPSNGGKLRYLQVPFPEALAQHLIRNGDPPAFHSKQGRSILRPDTLPRRSRASLANLREVVSTPGKEIKVEEALEFPIPTTHVKDEEEEGEPSDLDIHSLFGHPDAKETETVEEFEMNTKTPSDNKGESDQKINMKGSFPSFGLQYGRGLCSYYALQGLSPEFCRGALALHPTDVSDLAQENRQDDQAESQNDINMKLCEYFILRGYLPFFCRKQMSNMMEEIAQEELNNLNDKEIPGLVRRKLNLIRLGRNGTLNNANANNPLLEAFLTSVTKGAGGSLSNGQGSLSNVGSANDNAKPNLGAGVNQGSLSNQEKPNLSGNLSNFNEDKPNLAGSFSSSDNKPDLGGSLSNAQISNGGGSLTNTRPNQRPNRRPNRPNGQQNFLQAISQQGQYFGTPASNPTISNFPSFNQPQAHGIGSHQPSFSGSPGFPNQFQNSPIPVGGTIQNYPTQFGQASFPGSGNFQGFPQQFGHNPVPITGSFQNFPQHFGSTSATPVPVGGSIQNFVSPSGSSFSNRPGSFQTFQSNPYQGGVYTIGPSGSVSGGFVTPGQSFNSPNSGAYLPQTFGTFHSGPIYARSLGQISAFGDESFNGVDLASNRQEESETIKNVVGVALAAGALSALAQQQQQQQYFHQQQGYYQPGFGGPNNFATHPPTPTYGQNYYPGQVVGVGVRYPNYQGNTFTTTTTNYPQSSFGSYPNYGQPTSGYYQPAISPTTPFFSSSSTPYFINRAAFRTNEDSAEQIGPEVNTLGPRPSGIHSGFMYFAPNIGGLNDEPSQLSTPHYAYQTPCNCPWSPVVVSQLQHLPTVLLLPQPFYYPYYYPNLVQVPAKPAKPEREERLSEYGLFANGLSRAKRDSEDALVPDLEEREEVTNSTQNIEGIVSKNAEELLEEGIVIIEAIESAQSDDNTTEALEISSKPPILDYHSYEEEEAAEEEETKEVFEPKNDLDVVFAEVDQETPVDSDEKEQTSHDLPAPTVTNKDGSVGITIGTRHPKPQSVGQNFVRQGGNEPSTGQLAVATGLGLLAGHAITSSLVSNRRPFPSSFSNQSPAYYVQSPIHGNVYSSTPAFGTPQFGSPISSVYNGNYQQQPNYYFTQPYQSTTIYQSPNPSFNDYKPNFQSSQLSTSPFFGRSSLRLVNYPQNEFVPPLYKLGWAFLPGENEK</sequence>
<organism evidence="3 4">
    <name type="scientific">Tigriopus californicus</name>
    <name type="common">Marine copepod</name>
    <dbReference type="NCBI Taxonomy" id="6832"/>
    <lineage>
        <taxon>Eukaryota</taxon>
        <taxon>Metazoa</taxon>
        <taxon>Ecdysozoa</taxon>
        <taxon>Arthropoda</taxon>
        <taxon>Crustacea</taxon>
        <taxon>Multicrustacea</taxon>
        <taxon>Hexanauplia</taxon>
        <taxon>Copepoda</taxon>
        <taxon>Harpacticoida</taxon>
        <taxon>Harpacticidae</taxon>
        <taxon>Tigriopus</taxon>
    </lineage>
</organism>
<evidence type="ECO:0000313" key="4">
    <source>
        <dbReference type="Proteomes" id="UP000318571"/>
    </source>
</evidence>
<dbReference type="Proteomes" id="UP000318571">
    <property type="component" value="Chromosome 5"/>
</dbReference>
<keyword evidence="4" id="KW-1185">Reference proteome</keyword>
<feature type="compositionally biased region" description="Polar residues" evidence="1">
    <location>
        <begin position="332"/>
        <end position="351"/>
    </location>
</feature>
<feature type="compositionally biased region" description="Polar residues" evidence="1">
    <location>
        <begin position="1022"/>
        <end position="1037"/>
    </location>
</feature>
<feature type="region of interest" description="Disordered" evidence="1">
    <location>
        <begin position="312"/>
        <end position="406"/>
    </location>
</feature>
<evidence type="ECO:0000256" key="1">
    <source>
        <dbReference type="SAM" id="MobiDB-lite"/>
    </source>
</evidence>
<protein>
    <submittedName>
        <fullName evidence="3">Uncharacterized protein</fullName>
    </submittedName>
</protein>
<gene>
    <name evidence="3" type="ORF">TCAL_14704</name>
</gene>
<dbReference type="EMBL" id="VCGU01000004">
    <property type="protein sequence ID" value="TRY76942.1"/>
    <property type="molecule type" value="Genomic_DNA"/>
</dbReference>
<reference evidence="3 4" key="1">
    <citation type="journal article" date="2018" name="Nat. Ecol. Evol.">
        <title>Genomic signatures of mitonuclear coevolution across populations of Tigriopus californicus.</title>
        <authorList>
            <person name="Barreto F.S."/>
            <person name="Watson E.T."/>
            <person name="Lima T.G."/>
            <person name="Willett C.S."/>
            <person name="Edmands S."/>
            <person name="Li W."/>
            <person name="Burton R.S."/>
        </authorList>
    </citation>
    <scope>NUCLEOTIDE SEQUENCE [LARGE SCALE GENOMIC DNA]</scope>
    <source>
        <strain evidence="3 4">San Diego</strain>
    </source>
</reference>
<feature type="chain" id="PRO_5021954233" evidence="2">
    <location>
        <begin position="29"/>
        <end position="1186"/>
    </location>
</feature>
<name>A0A553PGY2_TIGCA</name>